<organism evidence="7 8">
    <name type="scientific">Oceanobacillus indicireducens</name>
    <dbReference type="NCBI Taxonomy" id="1004261"/>
    <lineage>
        <taxon>Bacteria</taxon>
        <taxon>Bacillati</taxon>
        <taxon>Bacillota</taxon>
        <taxon>Bacilli</taxon>
        <taxon>Bacillales</taxon>
        <taxon>Bacillaceae</taxon>
        <taxon>Oceanobacillus</taxon>
    </lineage>
</organism>
<dbReference type="PANTHER" id="PTHR42855:SF2">
    <property type="entry name" value="DRUG RESISTANCE ABC TRANSPORTER,ATP-BINDING PROTEIN"/>
    <property type="match status" value="1"/>
</dbReference>
<dbReference type="InterPro" id="IPR017871">
    <property type="entry name" value="ABC_transporter-like_CS"/>
</dbReference>
<dbReference type="EMBL" id="BMOS01000010">
    <property type="protein sequence ID" value="GGN57488.1"/>
    <property type="molecule type" value="Genomic_DNA"/>
</dbReference>
<dbReference type="Gene3D" id="3.40.50.300">
    <property type="entry name" value="P-loop containing nucleotide triphosphate hydrolases"/>
    <property type="match status" value="2"/>
</dbReference>
<dbReference type="Proteomes" id="UP000624041">
    <property type="component" value="Unassembled WGS sequence"/>
</dbReference>
<dbReference type="FunFam" id="3.40.50.300:FF:000309">
    <property type="entry name" value="ABC transporter ATP-binding protein"/>
    <property type="match status" value="1"/>
</dbReference>
<keyword evidence="2" id="KW-0547">Nucleotide-binding</keyword>
<reference evidence="7" key="2">
    <citation type="submission" date="2020-09" db="EMBL/GenBank/DDBJ databases">
        <authorList>
            <person name="Sun Q."/>
            <person name="Ohkuma M."/>
        </authorList>
    </citation>
    <scope>NUCLEOTIDE SEQUENCE</scope>
    <source>
        <strain evidence="7">JCM 17251</strain>
    </source>
</reference>
<dbReference type="GO" id="GO:0005524">
    <property type="term" value="F:ATP binding"/>
    <property type="evidence" value="ECO:0007669"/>
    <property type="project" value="UniProtKB-KW"/>
</dbReference>
<evidence type="ECO:0000256" key="2">
    <source>
        <dbReference type="ARBA" id="ARBA00022741"/>
    </source>
</evidence>
<feature type="domain" description="ABC transporter" evidence="6">
    <location>
        <begin position="4"/>
        <end position="263"/>
    </location>
</feature>
<proteinExistence type="predicted"/>
<evidence type="ECO:0000313" key="8">
    <source>
        <dbReference type="Proteomes" id="UP000624041"/>
    </source>
</evidence>
<dbReference type="Gene3D" id="1.10.287.380">
    <property type="entry name" value="Valyl-tRNA synthetase, C-terminal domain"/>
    <property type="match status" value="1"/>
</dbReference>
<evidence type="ECO:0000256" key="4">
    <source>
        <dbReference type="SAM" id="Coils"/>
    </source>
</evidence>
<dbReference type="GO" id="GO:0003677">
    <property type="term" value="F:DNA binding"/>
    <property type="evidence" value="ECO:0007669"/>
    <property type="project" value="InterPro"/>
</dbReference>
<feature type="region of interest" description="Disordered" evidence="5">
    <location>
        <begin position="554"/>
        <end position="575"/>
    </location>
</feature>
<dbReference type="InterPro" id="IPR037118">
    <property type="entry name" value="Val-tRNA_synth_C_sf"/>
</dbReference>
<evidence type="ECO:0000313" key="7">
    <source>
        <dbReference type="EMBL" id="GGN57488.1"/>
    </source>
</evidence>
<dbReference type="RefSeq" id="WP_188856916.1">
    <property type="nucleotide sequence ID" value="NZ_BMOS01000010.1"/>
</dbReference>
<gene>
    <name evidence="7" type="ORF">GCM10007971_18470</name>
</gene>
<dbReference type="InterPro" id="IPR003593">
    <property type="entry name" value="AAA+_ATPase"/>
</dbReference>
<keyword evidence="1" id="KW-0677">Repeat</keyword>
<dbReference type="SUPFAM" id="SSF52540">
    <property type="entry name" value="P-loop containing nucleoside triphosphate hydrolases"/>
    <property type="match status" value="2"/>
</dbReference>
<evidence type="ECO:0000256" key="5">
    <source>
        <dbReference type="SAM" id="MobiDB-lite"/>
    </source>
</evidence>
<dbReference type="Pfam" id="PF12848">
    <property type="entry name" value="ABC_tran_Xtn"/>
    <property type="match status" value="1"/>
</dbReference>
<feature type="coiled-coil region" evidence="4">
    <location>
        <begin position="87"/>
        <end position="114"/>
    </location>
</feature>
<accession>A0A918D1Q1</accession>
<dbReference type="PROSITE" id="PS00211">
    <property type="entry name" value="ABC_TRANSPORTER_1"/>
    <property type="match status" value="2"/>
</dbReference>
<comment type="caution">
    <text evidence="7">The sequence shown here is derived from an EMBL/GenBank/DDBJ whole genome shotgun (WGS) entry which is preliminary data.</text>
</comment>
<evidence type="ECO:0000256" key="1">
    <source>
        <dbReference type="ARBA" id="ARBA00022737"/>
    </source>
</evidence>
<protein>
    <submittedName>
        <fullName evidence="7">Multidrug ABC transporter ATP-binding protein</fullName>
    </submittedName>
</protein>
<dbReference type="CDD" id="cd03221">
    <property type="entry name" value="ABCF_EF-3"/>
    <property type="match status" value="2"/>
</dbReference>
<evidence type="ECO:0000256" key="3">
    <source>
        <dbReference type="ARBA" id="ARBA00022840"/>
    </source>
</evidence>
<reference evidence="7" key="1">
    <citation type="journal article" date="2014" name="Int. J. Syst. Evol. Microbiol.">
        <title>Complete genome sequence of Corynebacterium casei LMG S-19264T (=DSM 44701T), isolated from a smear-ripened cheese.</title>
        <authorList>
            <consortium name="US DOE Joint Genome Institute (JGI-PGF)"/>
            <person name="Walter F."/>
            <person name="Albersmeier A."/>
            <person name="Kalinowski J."/>
            <person name="Ruckert C."/>
        </authorList>
    </citation>
    <scope>NUCLEOTIDE SEQUENCE</scope>
    <source>
        <strain evidence="7">JCM 17251</strain>
    </source>
</reference>
<dbReference type="InterPro" id="IPR003439">
    <property type="entry name" value="ABC_transporter-like_ATP-bd"/>
</dbReference>
<name>A0A918D1Q1_9BACI</name>
<keyword evidence="4" id="KW-0175">Coiled coil</keyword>
<dbReference type="Pfam" id="PF00005">
    <property type="entry name" value="ABC_tran"/>
    <property type="match status" value="2"/>
</dbReference>
<feature type="coiled-coil region" evidence="4">
    <location>
        <begin position="248"/>
        <end position="278"/>
    </location>
</feature>
<keyword evidence="3 7" id="KW-0067">ATP-binding</keyword>
<dbReference type="PROSITE" id="PS50893">
    <property type="entry name" value="ABC_TRANSPORTER_2"/>
    <property type="match status" value="2"/>
</dbReference>
<dbReference type="InterPro" id="IPR032524">
    <property type="entry name" value="ABC_tran_C"/>
</dbReference>
<dbReference type="InterPro" id="IPR032781">
    <property type="entry name" value="ABC_tran_Xtn"/>
</dbReference>
<evidence type="ECO:0000259" key="6">
    <source>
        <dbReference type="PROSITE" id="PS50893"/>
    </source>
</evidence>
<dbReference type="SMART" id="SM00382">
    <property type="entry name" value="AAA"/>
    <property type="match status" value="2"/>
</dbReference>
<sequence length="640" mass="73976">MILMQMNGLSKSFGSETILSNVKLEIKDLDRIAIVGRNGAGKSTLLKIMAGELSYDTGELIKPKELTIGYLSQHMELKSGKTIWNELVTVFDHLKKQEENLRKIEEKLQDTEKLSNDEYQSLLSEYDRLQHAYQTGGGYTYEAEIKAVLNGLNFQDYDYHTMISELSGGQKTRLALGKLLLQKPQLLLLDEPTNHLDIETLGWLESYLSGYPGAVVIVSHDRYFLDKTVSLVYEISRHETKKYHGTYSKFLEQKAADYERERKEFEKQQTEIKRMEDFVQRNIARASTTKRAQSRRKQLERMERVNRPLGDEASMSFSFDIERRSGNDVLKIEDLSLRYPDEDEYTFKQANLRLTRGERVVLIGPNGVGKTSLLKILIGKLQATNGSFELGTNVKIGYYDQEQANLSSNKTVLQELWDEYPLVMEKDIRTVLGNFLFSGDDVLKTVDQLSGGEKARLALAKLMMQKANLLILDEPTNHLDIDSKEVLEAALMDYPGTILFVSHDRYFINRITDQVAKMSKNGIKVYLGDYDYYLEKIEEEKEFIKLSKEKTDKPKIDNRRRSFQEEKQLQSENRRKERKIAQLEVAIEEKELDIARLEEEMTKPEVFQDHEKALELTKKVDGMNQELEKLMEEWANLQDG</sequence>
<feature type="domain" description="ABC transporter" evidence="6">
    <location>
        <begin position="330"/>
        <end position="546"/>
    </location>
</feature>
<dbReference type="GO" id="GO:0016887">
    <property type="term" value="F:ATP hydrolysis activity"/>
    <property type="evidence" value="ECO:0007669"/>
    <property type="project" value="InterPro"/>
</dbReference>
<dbReference type="FunFam" id="3.40.50.300:FF:000011">
    <property type="entry name" value="Putative ABC transporter ATP-binding component"/>
    <property type="match status" value="1"/>
</dbReference>
<dbReference type="InterPro" id="IPR027417">
    <property type="entry name" value="P-loop_NTPase"/>
</dbReference>
<dbReference type="Pfam" id="PF16326">
    <property type="entry name" value="ABC_tran_CTD"/>
    <property type="match status" value="1"/>
</dbReference>
<keyword evidence="8" id="KW-1185">Reference proteome</keyword>
<dbReference type="PANTHER" id="PTHR42855">
    <property type="entry name" value="ABC TRANSPORTER ATP-BINDING SUBUNIT"/>
    <property type="match status" value="1"/>
</dbReference>
<dbReference type="InterPro" id="IPR051309">
    <property type="entry name" value="ABCF_ATPase"/>
</dbReference>
<dbReference type="AlphaFoldDB" id="A0A918D1Q1"/>